<gene>
    <name evidence="2" type="primary">Aste57867_7637</name>
    <name evidence="1" type="ORF">As57867_007609</name>
    <name evidence="2" type="ORF">ASTE57867_7637</name>
</gene>
<dbReference type="AlphaFoldDB" id="A0A485KIM7"/>
<evidence type="ECO:0000313" key="3">
    <source>
        <dbReference type="Proteomes" id="UP000332933"/>
    </source>
</evidence>
<sequence length="131" mass="14699">MRTLDNGTWSLPARVVPQQQTNLSRAITSLTVSVYVGHSFVGTVLYSIRLTTINTLSNRTSEWTHQDTMTWQAAPSIAPPVHVPAVTPLTIASVDANKSIAFNTTAFIRLRNVTLQRKLWNEYMLEPLIYN</sequence>
<keyword evidence="3" id="KW-1185">Reference proteome</keyword>
<reference evidence="2 3" key="1">
    <citation type="submission" date="2019-03" db="EMBL/GenBank/DDBJ databases">
        <authorList>
            <person name="Gaulin E."/>
            <person name="Dumas B."/>
        </authorList>
    </citation>
    <scope>NUCLEOTIDE SEQUENCE [LARGE SCALE GENOMIC DNA]</scope>
    <source>
        <strain evidence="2">CBS 568.67</strain>
    </source>
</reference>
<dbReference type="Proteomes" id="UP000332933">
    <property type="component" value="Unassembled WGS sequence"/>
</dbReference>
<organism evidence="2 3">
    <name type="scientific">Aphanomyces stellatus</name>
    <dbReference type="NCBI Taxonomy" id="120398"/>
    <lineage>
        <taxon>Eukaryota</taxon>
        <taxon>Sar</taxon>
        <taxon>Stramenopiles</taxon>
        <taxon>Oomycota</taxon>
        <taxon>Saprolegniomycetes</taxon>
        <taxon>Saprolegniales</taxon>
        <taxon>Verrucalvaceae</taxon>
        <taxon>Aphanomyces</taxon>
    </lineage>
</organism>
<dbReference type="OrthoDB" id="87437at2759"/>
<evidence type="ECO:0000313" key="2">
    <source>
        <dbReference type="EMBL" id="VFT84544.1"/>
    </source>
</evidence>
<dbReference type="EMBL" id="CAADRA010004253">
    <property type="protein sequence ID" value="VFT84544.1"/>
    <property type="molecule type" value="Genomic_DNA"/>
</dbReference>
<protein>
    <submittedName>
        <fullName evidence="2">Aste57867_7637 protein</fullName>
    </submittedName>
</protein>
<proteinExistence type="predicted"/>
<dbReference type="EMBL" id="VJMH01004241">
    <property type="protein sequence ID" value="KAF0703434.1"/>
    <property type="molecule type" value="Genomic_DNA"/>
</dbReference>
<accession>A0A485KIM7</accession>
<reference evidence="1" key="2">
    <citation type="submission" date="2019-06" db="EMBL/GenBank/DDBJ databases">
        <title>Genomics analysis of Aphanomyces spp. identifies a new class of oomycete effector associated with host adaptation.</title>
        <authorList>
            <person name="Gaulin E."/>
        </authorList>
    </citation>
    <scope>NUCLEOTIDE SEQUENCE</scope>
    <source>
        <strain evidence="1">CBS 578.67</strain>
    </source>
</reference>
<evidence type="ECO:0000313" key="1">
    <source>
        <dbReference type="EMBL" id="KAF0703434.1"/>
    </source>
</evidence>
<name>A0A485KIM7_9STRA</name>